<evidence type="ECO:0000256" key="4">
    <source>
        <dbReference type="RuleBase" id="RU000559"/>
    </source>
</evidence>
<dbReference type="PRINTS" id="PR00061">
    <property type="entry name" value="RIBOSOMALL19"/>
</dbReference>
<evidence type="ECO:0000256" key="2">
    <source>
        <dbReference type="ARBA" id="ARBA00022980"/>
    </source>
</evidence>
<comment type="similarity">
    <text evidence="1 4">Belongs to the bacterial ribosomal protein bL19 family.</text>
</comment>
<dbReference type="Pfam" id="PF01245">
    <property type="entry name" value="Ribosomal_L19"/>
    <property type="match status" value="1"/>
</dbReference>
<reference evidence="5 6" key="1">
    <citation type="journal article" date="2016" name="Nat. Commun.">
        <title>Thousands of microbial genomes shed light on interconnected biogeochemical processes in an aquifer system.</title>
        <authorList>
            <person name="Anantharaman K."/>
            <person name="Brown C.T."/>
            <person name="Hug L.A."/>
            <person name="Sharon I."/>
            <person name="Castelle C.J."/>
            <person name="Probst A.J."/>
            <person name="Thomas B.C."/>
            <person name="Singh A."/>
            <person name="Wilkins M.J."/>
            <person name="Karaoz U."/>
            <person name="Brodie E.L."/>
            <person name="Williams K.H."/>
            <person name="Hubbard S.S."/>
            <person name="Banfield J.F."/>
        </authorList>
    </citation>
    <scope>NUCLEOTIDE SEQUENCE [LARGE SCALE GENOMIC DNA]</scope>
</reference>
<dbReference type="GO" id="GO:0022625">
    <property type="term" value="C:cytosolic large ribosomal subunit"/>
    <property type="evidence" value="ECO:0007669"/>
    <property type="project" value="TreeGrafter"/>
</dbReference>
<dbReference type="GO" id="GO:0003735">
    <property type="term" value="F:structural constituent of ribosome"/>
    <property type="evidence" value="ECO:0007669"/>
    <property type="project" value="InterPro"/>
</dbReference>
<dbReference type="PANTHER" id="PTHR15680">
    <property type="entry name" value="RIBOSOMAL PROTEIN L19"/>
    <property type="match status" value="1"/>
</dbReference>
<dbReference type="PANTHER" id="PTHR15680:SF9">
    <property type="entry name" value="LARGE RIBOSOMAL SUBUNIT PROTEIN BL19M"/>
    <property type="match status" value="1"/>
</dbReference>
<accession>A0A1F5G107</accession>
<dbReference type="EMBL" id="MFBA01000023">
    <property type="protein sequence ID" value="OGD85546.1"/>
    <property type="molecule type" value="Genomic_DNA"/>
</dbReference>
<dbReference type="Proteomes" id="UP000177069">
    <property type="component" value="Unassembled WGS sequence"/>
</dbReference>
<dbReference type="InterPro" id="IPR038657">
    <property type="entry name" value="Ribosomal_bL19_sf"/>
</dbReference>
<proteinExistence type="inferred from homology"/>
<evidence type="ECO:0000313" key="5">
    <source>
        <dbReference type="EMBL" id="OGD85546.1"/>
    </source>
</evidence>
<evidence type="ECO:0000256" key="3">
    <source>
        <dbReference type="ARBA" id="ARBA00023274"/>
    </source>
</evidence>
<comment type="caution">
    <text evidence="5">The sequence shown here is derived from an EMBL/GenBank/DDBJ whole genome shotgun (WGS) entry which is preliminary data.</text>
</comment>
<dbReference type="Gene3D" id="2.30.30.790">
    <property type="match status" value="1"/>
</dbReference>
<sequence>MKSATFNTGDIIRVYTKDPGDSKIHATPFEGVVISQKGRKNSQTFTVRKKSTASVAIERIFPADSPMIEKIVVVKKGNVRRSKLYYLRKK</sequence>
<protein>
    <recommendedName>
        <fullName evidence="4">50S ribosomal protein L19</fullName>
    </recommendedName>
</protein>
<dbReference type="InterPro" id="IPR008991">
    <property type="entry name" value="Translation_prot_SH3-like_sf"/>
</dbReference>
<comment type="function">
    <text evidence="4">This protein is located at the 30S-50S ribosomal subunit interface and may play a role in the structure and function of the aminoacyl-tRNA binding site.</text>
</comment>
<dbReference type="InterPro" id="IPR001857">
    <property type="entry name" value="Ribosomal_bL19"/>
</dbReference>
<evidence type="ECO:0000313" key="6">
    <source>
        <dbReference type="Proteomes" id="UP000177069"/>
    </source>
</evidence>
<keyword evidence="3 4" id="KW-0687">Ribonucleoprotein</keyword>
<organism evidence="5 6">
    <name type="scientific">Candidatus Curtissbacteria bacterium RIFCSPHIGHO2_01_FULL_41_13</name>
    <dbReference type="NCBI Taxonomy" id="1797745"/>
    <lineage>
        <taxon>Bacteria</taxon>
        <taxon>Candidatus Curtissiibacteriota</taxon>
    </lineage>
</organism>
<keyword evidence="2" id="KW-0689">Ribosomal protein</keyword>
<evidence type="ECO:0000256" key="1">
    <source>
        <dbReference type="ARBA" id="ARBA00005781"/>
    </source>
</evidence>
<dbReference type="GO" id="GO:0006412">
    <property type="term" value="P:translation"/>
    <property type="evidence" value="ECO:0007669"/>
    <property type="project" value="InterPro"/>
</dbReference>
<dbReference type="AlphaFoldDB" id="A0A1F5G107"/>
<name>A0A1F5G107_9BACT</name>
<gene>
    <name evidence="5" type="ORF">A2696_03235</name>
</gene>
<dbReference type="SUPFAM" id="SSF50104">
    <property type="entry name" value="Translation proteins SH3-like domain"/>
    <property type="match status" value="1"/>
</dbReference>